<feature type="signal peptide" evidence="2">
    <location>
        <begin position="1"/>
        <end position="28"/>
    </location>
</feature>
<evidence type="ECO:0000313" key="5">
    <source>
        <dbReference type="Proteomes" id="UP000279029"/>
    </source>
</evidence>
<dbReference type="PANTHER" id="PTHR43308:SF1">
    <property type="entry name" value="OUTER MEMBRANE PROTEIN ALPHA"/>
    <property type="match status" value="1"/>
</dbReference>
<keyword evidence="1" id="KW-0677">Repeat</keyword>
<feature type="chain" id="PRO_5018284176" description="SLH domain-containing protein" evidence="2">
    <location>
        <begin position="29"/>
        <end position="404"/>
    </location>
</feature>
<dbReference type="InterPro" id="IPR001119">
    <property type="entry name" value="SLH_dom"/>
</dbReference>
<keyword evidence="5" id="KW-1185">Reference proteome</keyword>
<reference evidence="4 5" key="1">
    <citation type="submission" date="2018-09" db="EMBL/GenBank/DDBJ databases">
        <authorList>
            <person name="Postec A."/>
        </authorList>
    </citation>
    <scope>NUCLEOTIDE SEQUENCE [LARGE SCALE GENOMIC DNA]</scope>
    <source>
        <strain evidence="4">70B-A</strain>
    </source>
</reference>
<keyword evidence="2" id="KW-0732">Signal</keyword>
<dbReference type="RefSeq" id="WP_125138022.1">
    <property type="nucleotide sequence ID" value="NZ_LR130778.1"/>
</dbReference>
<feature type="domain" description="SLH" evidence="3">
    <location>
        <begin position="30"/>
        <end position="93"/>
    </location>
</feature>
<dbReference type="KEGG" id="cbar:PATL70BA_3047"/>
<sequence length="404" mass="44404">MKTKKKNIISLIMVLTILTTGSFSQIYANTAPLYKDTTALEWYYGSLDILSQENIITGFTDGTFKGNQKLTIDQYIAILCRLTGNDVGVSDGYWAENYIAYAKNQGWLDGVSYTVYNTPIDRYEASRLTIKAMNLVPSNYPDEFLDYSIYINDFNVMPQDYQTTVLLSYALGIITGYPDSTFGGDNTLTRAEAAVISHRVLDPKVRKLAVSPSKSKALATLFASNPELLAAFDGEMTFVNNQLVFIDGDTTTNLSNSGLDPNVGNITENILVDALLDSADDETDNTLAAGYNYGVFNINLLTEDNESLVILDAQDGGKVIILDLVLMQDTDGNLKPGASEFILLVCKNIDFENANAMHNFILTNYQGRASLPSSGVSESYDGTDILMTALVHDHNVVKVEFTLK</sequence>
<protein>
    <recommendedName>
        <fullName evidence="3">SLH domain-containing protein</fullName>
    </recommendedName>
</protein>
<dbReference type="PROSITE" id="PS51272">
    <property type="entry name" value="SLH"/>
    <property type="match status" value="2"/>
</dbReference>
<organism evidence="4 5">
    <name type="scientific">Petrocella atlantisensis</name>
    <dbReference type="NCBI Taxonomy" id="2173034"/>
    <lineage>
        <taxon>Bacteria</taxon>
        <taxon>Bacillati</taxon>
        <taxon>Bacillota</taxon>
        <taxon>Clostridia</taxon>
        <taxon>Lachnospirales</taxon>
        <taxon>Vallitaleaceae</taxon>
        <taxon>Petrocella</taxon>
    </lineage>
</organism>
<proteinExistence type="predicted"/>
<dbReference type="OrthoDB" id="174569at2"/>
<dbReference type="PANTHER" id="PTHR43308">
    <property type="entry name" value="OUTER MEMBRANE PROTEIN ALPHA-RELATED"/>
    <property type="match status" value="1"/>
</dbReference>
<gene>
    <name evidence="4" type="ORF">PATL70BA_3047</name>
</gene>
<dbReference type="EMBL" id="LR130778">
    <property type="protein sequence ID" value="VDN48962.1"/>
    <property type="molecule type" value="Genomic_DNA"/>
</dbReference>
<dbReference type="Proteomes" id="UP000279029">
    <property type="component" value="Chromosome"/>
</dbReference>
<feature type="domain" description="SLH" evidence="3">
    <location>
        <begin position="148"/>
        <end position="211"/>
    </location>
</feature>
<dbReference type="Pfam" id="PF00395">
    <property type="entry name" value="SLH"/>
    <property type="match status" value="2"/>
</dbReference>
<dbReference type="AlphaFoldDB" id="A0A3P7S2V5"/>
<evidence type="ECO:0000313" key="4">
    <source>
        <dbReference type="EMBL" id="VDN48962.1"/>
    </source>
</evidence>
<name>A0A3P7S2V5_9FIRM</name>
<evidence type="ECO:0000259" key="3">
    <source>
        <dbReference type="PROSITE" id="PS51272"/>
    </source>
</evidence>
<evidence type="ECO:0000256" key="2">
    <source>
        <dbReference type="SAM" id="SignalP"/>
    </source>
</evidence>
<evidence type="ECO:0000256" key="1">
    <source>
        <dbReference type="ARBA" id="ARBA00022737"/>
    </source>
</evidence>
<dbReference type="InterPro" id="IPR051465">
    <property type="entry name" value="Cell_Envelope_Struct_Comp"/>
</dbReference>
<accession>A0A3P7S2V5</accession>